<dbReference type="CDD" id="cd08977">
    <property type="entry name" value="SusD"/>
    <property type="match status" value="1"/>
</dbReference>
<name>A0A2P8C9J5_9BACT</name>
<protein>
    <submittedName>
        <fullName evidence="9">Membrane protein</fullName>
    </submittedName>
    <submittedName>
        <fullName evidence="10">Putative outer membrane starch-binding protein</fullName>
    </submittedName>
</protein>
<evidence type="ECO:0000256" key="3">
    <source>
        <dbReference type="ARBA" id="ARBA00022729"/>
    </source>
</evidence>
<feature type="chain" id="PRO_5015195920" evidence="6">
    <location>
        <begin position="25"/>
        <end position="511"/>
    </location>
</feature>
<dbReference type="Proteomes" id="UP000396862">
    <property type="component" value="Unassembled WGS sequence"/>
</dbReference>
<evidence type="ECO:0000313" key="12">
    <source>
        <dbReference type="Proteomes" id="UP000396862"/>
    </source>
</evidence>
<sequence length="511" mass="57260">MKIQNILKVALFSLVILFSTSCSDYLDMKPLNTRVEENFYQNQQDMYDAMVAVYDVLQWGGYQGYIPEETLANVASDDAYAGGANAGDQPAWVALDNFSLTPTLGPQASIWGRYYSGIYRANLFMEKLPGATVSDDFAKRSTAEVKFLRAFYYFQLERWFGNLPLILKTLKPSEYDYPQSAPADIYAQIEKDLTEAIPDLPLTVSDSEKGRITKGAAESLLARVILFENDDARMGEVANLIDDVVNSGVYDLVPDYGQIFTNAGRNNIESVFEIQHSYNSKWGDWGWLPGGEGNIATVMIGMRDYNGPTFQAGWGFSPVTEKLANDMKGDPRFQYSIIDVSDGTMDETGMMNATLDGGEQIKYKPGYQNTGYFVRKNAPLKENVAPDGEPMINYPNNVRVIRYSDVLLMGAEAYARSGNDGKAQTYLNEVRDRVGLPAVTATGTDLVQAIWKERRFELAFEGQRYWDLVRTGRASSVLGDRNWQSGRNEYLPIPQSEIDNTNRTLEQNPGY</sequence>
<dbReference type="PROSITE" id="PS51257">
    <property type="entry name" value="PROKAR_LIPOPROTEIN"/>
    <property type="match status" value="1"/>
</dbReference>
<keyword evidence="3 6" id="KW-0732">Signal</keyword>
<dbReference type="Gene3D" id="1.25.40.390">
    <property type="match status" value="1"/>
</dbReference>
<dbReference type="AlphaFoldDB" id="A0A2P8C9J5"/>
<dbReference type="RefSeq" id="WP_170108964.1">
    <property type="nucleotide sequence ID" value="NZ_BLAU01000001.1"/>
</dbReference>
<evidence type="ECO:0000313" key="9">
    <source>
        <dbReference type="EMBL" id="GET21154.1"/>
    </source>
</evidence>
<dbReference type="EMBL" id="PYGC01000008">
    <property type="protein sequence ID" value="PSK81628.1"/>
    <property type="molecule type" value="Genomic_DNA"/>
</dbReference>
<evidence type="ECO:0000313" key="10">
    <source>
        <dbReference type="EMBL" id="PSK81628.1"/>
    </source>
</evidence>
<dbReference type="Pfam" id="PF07980">
    <property type="entry name" value="SusD_RagB"/>
    <property type="match status" value="1"/>
</dbReference>
<evidence type="ECO:0000256" key="6">
    <source>
        <dbReference type="SAM" id="SignalP"/>
    </source>
</evidence>
<evidence type="ECO:0000256" key="5">
    <source>
        <dbReference type="ARBA" id="ARBA00023237"/>
    </source>
</evidence>
<evidence type="ECO:0000256" key="4">
    <source>
        <dbReference type="ARBA" id="ARBA00023136"/>
    </source>
</evidence>
<organism evidence="10 11">
    <name type="scientific">Prolixibacter denitrificans</name>
    <dbReference type="NCBI Taxonomy" id="1541063"/>
    <lineage>
        <taxon>Bacteria</taxon>
        <taxon>Pseudomonadati</taxon>
        <taxon>Bacteroidota</taxon>
        <taxon>Bacteroidia</taxon>
        <taxon>Marinilabiliales</taxon>
        <taxon>Prolixibacteraceae</taxon>
        <taxon>Prolixibacter</taxon>
    </lineage>
</organism>
<evidence type="ECO:0000313" key="11">
    <source>
        <dbReference type="Proteomes" id="UP000240621"/>
    </source>
</evidence>
<proteinExistence type="inferred from homology"/>
<comment type="subcellular location">
    <subcellularLocation>
        <location evidence="1">Cell outer membrane</location>
    </subcellularLocation>
</comment>
<feature type="domain" description="SusD-like N-terminal" evidence="8">
    <location>
        <begin position="24"/>
        <end position="226"/>
    </location>
</feature>
<dbReference type="InterPro" id="IPR033985">
    <property type="entry name" value="SusD-like_N"/>
</dbReference>
<reference evidence="9 12" key="2">
    <citation type="submission" date="2019-10" db="EMBL/GenBank/DDBJ databases">
        <title>Prolixibacter strains distinguished by the presence of nitrate reductase genes were adept at nitrate-dependent anaerobic corrosion of metallic iron and carbon steel.</title>
        <authorList>
            <person name="Iino T."/>
            <person name="Shono N."/>
            <person name="Ito K."/>
            <person name="Nakamura R."/>
            <person name="Sueoka K."/>
            <person name="Harayama S."/>
            <person name="Ohkuma M."/>
        </authorList>
    </citation>
    <scope>NUCLEOTIDE SEQUENCE [LARGE SCALE GENOMIC DNA]</scope>
    <source>
        <strain evidence="9 12">MIC1-1</strain>
    </source>
</reference>
<gene>
    <name evidence="10" type="ORF">CLV93_10826</name>
    <name evidence="9" type="ORF">JCM18694_14000</name>
</gene>
<evidence type="ECO:0000256" key="2">
    <source>
        <dbReference type="ARBA" id="ARBA00006275"/>
    </source>
</evidence>
<comment type="similarity">
    <text evidence="2">Belongs to the SusD family.</text>
</comment>
<accession>A0A2P8C9J5</accession>
<dbReference type="InterPro" id="IPR011990">
    <property type="entry name" value="TPR-like_helical_dom_sf"/>
</dbReference>
<evidence type="ECO:0000259" key="8">
    <source>
        <dbReference type="Pfam" id="PF14322"/>
    </source>
</evidence>
<dbReference type="SUPFAM" id="SSF48452">
    <property type="entry name" value="TPR-like"/>
    <property type="match status" value="1"/>
</dbReference>
<keyword evidence="5" id="KW-0998">Cell outer membrane</keyword>
<keyword evidence="12" id="KW-1185">Reference proteome</keyword>
<dbReference type="Pfam" id="PF14322">
    <property type="entry name" value="SusD-like_3"/>
    <property type="match status" value="1"/>
</dbReference>
<dbReference type="Proteomes" id="UP000240621">
    <property type="component" value="Unassembled WGS sequence"/>
</dbReference>
<keyword evidence="4" id="KW-0472">Membrane</keyword>
<feature type="domain" description="RagB/SusD" evidence="7">
    <location>
        <begin position="318"/>
        <end position="511"/>
    </location>
</feature>
<dbReference type="EMBL" id="BLAU01000001">
    <property type="protein sequence ID" value="GET21154.1"/>
    <property type="molecule type" value="Genomic_DNA"/>
</dbReference>
<comment type="caution">
    <text evidence="10">The sequence shown here is derived from an EMBL/GenBank/DDBJ whole genome shotgun (WGS) entry which is preliminary data.</text>
</comment>
<reference evidence="10 11" key="1">
    <citation type="submission" date="2018-03" db="EMBL/GenBank/DDBJ databases">
        <title>Genomic Encyclopedia of Archaeal and Bacterial Type Strains, Phase II (KMG-II): from individual species to whole genera.</title>
        <authorList>
            <person name="Goeker M."/>
        </authorList>
    </citation>
    <scope>NUCLEOTIDE SEQUENCE [LARGE SCALE GENOMIC DNA]</scope>
    <source>
        <strain evidence="10 11">DSM 27267</strain>
    </source>
</reference>
<dbReference type="InterPro" id="IPR012944">
    <property type="entry name" value="SusD_RagB_dom"/>
</dbReference>
<evidence type="ECO:0000259" key="7">
    <source>
        <dbReference type="Pfam" id="PF07980"/>
    </source>
</evidence>
<dbReference type="GO" id="GO:0009279">
    <property type="term" value="C:cell outer membrane"/>
    <property type="evidence" value="ECO:0007669"/>
    <property type="project" value="UniProtKB-SubCell"/>
</dbReference>
<feature type="signal peptide" evidence="6">
    <location>
        <begin position="1"/>
        <end position="24"/>
    </location>
</feature>
<evidence type="ECO:0000256" key="1">
    <source>
        <dbReference type="ARBA" id="ARBA00004442"/>
    </source>
</evidence>